<reference evidence="6 7" key="1">
    <citation type="journal article" date="2021" name="ISME Commun">
        <title>Automated analysis of genomic sequences facilitates high-throughput and comprehensive description of bacteria.</title>
        <authorList>
            <person name="Hitch T.C.A."/>
        </authorList>
    </citation>
    <scope>NUCLEOTIDE SEQUENCE [LARGE SCALE GENOMIC DNA]</scope>
    <source>
        <strain evidence="6 7">Sanger_19</strain>
    </source>
</reference>
<comment type="pathway">
    <text evidence="1">Cell wall biogenesis; cell wall polysaccharide biosynthesis.</text>
</comment>
<accession>A0ABT2SAL0</accession>
<evidence type="ECO:0000259" key="5">
    <source>
        <dbReference type="Pfam" id="PF00535"/>
    </source>
</evidence>
<protein>
    <submittedName>
        <fullName evidence="6">Glycosyltransferase family 2 protein</fullName>
    </submittedName>
</protein>
<keyword evidence="7" id="KW-1185">Reference proteome</keyword>
<comment type="similarity">
    <text evidence="2">Belongs to the glycosyltransferase 2 family.</text>
</comment>
<dbReference type="Gene3D" id="3.90.550.10">
    <property type="entry name" value="Spore Coat Polysaccharide Biosynthesis Protein SpsA, Chain A"/>
    <property type="match status" value="1"/>
</dbReference>
<dbReference type="PANTHER" id="PTHR43179">
    <property type="entry name" value="RHAMNOSYLTRANSFERASE WBBL"/>
    <property type="match status" value="1"/>
</dbReference>
<dbReference type="Pfam" id="PF00535">
    <property type="entry name" value="Glycos_transf_2"/>
    <property type="match status" value="1"/>
</dbReference>
<evidence type="ECO:0000256" key="3">
    <source>
        <dbReference type="ARBA" id="ARBA00022676"/>
    </source>
</evidence>
<organism evidence="6 7">
    <name type="scientific">Roseburia amylophila</name>
    <dbReference type="NCBI Taxonomy" id="2981794"/>
    <lineage>
        <taxon>Bacteria</taxon>
        <taxon>Bacillati</taxon>
        <taxon>Bacillota</taxon>
        <taxon>Clostridia</taxon>
        <taxon>Lachnospirales</taxon>
        <taxon>Lachnospiraceae</taxon>
        <taxon>Roseburia</taxon>
    </lineage>
</organism>
<keyword evidence="3" id="KW-0328">Glycosyltransferase</keyword>
<feature type="domain" description="Glycosyltransferase 2-like" evidence="5">
    <location>
        <begin position="6"/>
        <end position="183"/>
    </location>
</feature>
<evidence type="ECO:0000313" key="6">
    <source>
        <dbReference type="EMBL" id="MCU6716088.1"/>
    </source>
</evidence>
<name>A0ABT2SAL0_9FIRM</name>
<evidence type="ECO:0000313" key="7">
    <source>
        <dbReference type="Proteomes" id="UP001209666"/>
    </source>
</evidence>
<comment type="caution">
    <text evidence="6">The sequence shown here is derived from an EMBL/GenBank/DDBJ whole genome shotgun (WGS) entry which is preliminary data.</text>
</comment>
<dbReference type="EMBL" id="JAOQKI010000002">
    <property type="protein sequence ID" value="MCU6716088.1"/>
    <property type="molecule type" value="Genomic_DNA"/>
</dbReference>
<dbReference type="RefSeq" id="WP_227700527.1">
    <property type="nucleotide sequence ID" value="NZ_JAOQKI010000002.1"/>
</dbReference>
<dbReference type="SUPFAM" id="SSF53448">
    <property type="entry name" value="Nucleotide-diphospho-sugar transferases"/>
    <property type="match status" value="1"/>
</dbReference>
<keyword evidence="4" id="KW-0808">Transferase</keyword>
<evidence type="ECO:0000256" key="1">
    <source>
        <dbReference type="ARBA" id="ARBA00004776"/>
    </source>
</evidence>
<sequence length="284" mass="33248">MKNFLIVLNYNDAETTLEFVEMAKMCNAIDKIVVVDNCSTDYSLSKLTCLKSDKIDVIQTDKNGGYAYGNNFGCRYAEKNYNPKLFFISNPDVRFENPVLQEMDKLSNNHKDIGVVAPIVNQGYNIWNLPKFWGLIESIFLIWFNLDKRKIKRKMLSSKNHFETVGVVEGSFFAISREAYDKIDGFDEKTFLYCEENILARRLLRNGYKEAVLPKCRYDHFHSVSIKKHYGGKVKAFKNFHKSMLIYLQDYLDGGIVERIIFEICFGLGYIERYMYDIYMKVRK</sequence>
<evidence type="ECO:0000256" key="2">
    <source>
        <dbReference type="ARBA" id="ARBA00006739"/>
    </source>
</evidence>
<dbReference type="InterPro" id="IPR029044">
    <property type="entry name" value="Nucleotide-diphossugar_trans"/>
</dbReference>
<gene>
    <name evidence="6" type="ORF">OCV43_02200</name>
</gene>
<dbReference type="PANTHER" id="PTHR43179:SF12">
    <property type="entry name" value="GALACTOFURANOSYLTRANSFERASE GLFT2"/>
    <property type="match status" value="1"/>
</dbReference>
<proteinExistence type="inferred from homology"/>
<evidence type="ECO:0000256" key="4">
    <source>
        <dbReference type="ARBA" id="ARBA00022679"/>
    </source>
</evidence>
<dbReference type="InterPro" id="IPR001173">
    <property type="entry name" value="Glyco_trans_2-like"/>
</dbReference>
<dbReference type="Proteomes" id="UP001209666">
    <property type="component" value="Unassembled WGS sequence"/>
</dbReference>